<comment type="caution">
    <text evidence="2">The sequence shown here is derived from an EMBL/GenBank/DDBJ whole genome shotgun (WGS) entry which is preliminary data.</text>
</comment>
<protein>
    <recommendedName>
        <fullName evidence="4">Pal1 cell morphology</fullName>
    </recommendedName>
</protein>
<dbReference type="InterPro" id="IPR013226">
    <property type="entry name" value="Pal1"/>
</dbReference>
<feature type="compositionally biased region" description="Basic residues" evidence="1">
    <location>
        <begin position="123"/>
        <end position="133"/>
    </location>
</feature>
<sequence>MALSKPRHRQQPSDPFSDQATISYSSYGVPTLARNAPKQSATRPPPIPPKVPPKSARMGDNVADAVREVVTVRRVDPSSPPRTRMGRSQTQLPPPSTSKPVAPPTRRSASQDSTPVPPEKDKGKRRIANKKGSTHADVIDRLDFSGVGPMFHHDGPFDACAPSRNRHRTKAPMYAWSGAPDEDKDAFAAAREIPASPYASPYPTPGVWAPYEAPKKKHDAIAEAWGVHEPEPYEDFSAGGGYNPRVSGEYNSSRGVPATGASRKPREGKEKYREPVEEAPAAARRIKRTNLPPPQPVFGPDGEIEGNSPPSPGLASSPGAPRRSKSLMQRIRKMRDSPNVPVNYEEMNGSDQDAMASSAENGVAKATRPTHRSQNSFLGRLGRGANVPSKEGTSPTSDSEQFVYVDATARARKDKSLPATPPVKGGTPPGENVDGYFDSSEFGGYAGSPGGGLGRKASLLKKMKGVVKGTNAK</sequence>
<feature type="compositionally biased region" description="Basic and acidic residues" evidence="1">
    <location>
        <begin position="65"/>
        <end position="76"/>
    </location>
</feature>
<evidence type="ECO:0008006" key="4">
    <source>
        <dbReference type="Google" id="ProtNLM"/>
    </source>
</evidence>
<accession>A0A8K0UU32</accession>
<feature type="compositionally biased region" description="Polar residues" evidence="1">
    <location>
        <begin position="391"/>
        <end position="400"/>
    </location>
</feature>
<organism evidence="2 3">
    <name type="scientific">Cristinia sonorae</name>
    <dbReference type="NCBI Taxonomy" id="1940300"/>
    <lineage>
        <taxon>Eukaryota</taxon>
        <taxon>Fungi</taxon>
        <taxon>Dikarya</taxon>
        <taxon>Basidiomycota</taxon>
        <taxon>Agaricomycotina</taxon>
        <taxon>Agaricomycetes</taxon>
        <taxon>Agaricomycetidae</taxon>
        <taxon>Agaricales</taxon>
        <taxon>Pleurotineae</taxon>
        <taxon>Stephanosporaceae</taxon>
        <taxon>Cristinia</taxon>
    </lineage>
</organism>
<feature type="compositionally biased region" description="Polar residues" evidence="1">
    <location>
        <begin position="12"/>
        <end position="28"/>
    </location>
</feature>
<proteinExistence type="predicted"/>
<feature type="region of interest" description="Disordered" evidence="1">
    <location>
        <begin position="1"/>
        <end position="135"/>
    </location>
</feature>
<dbReference type="GO" id="GO:0005737">
    <property type="term" value="C:cytoplasm"/>
    <property type="evidence" value="ECO:0007669"/>
    <property type="project" value="TreeGrafter"/>
</dbReference>
<reference evidence="2" key="1">
    <citation type="journal article" date="2021" name="New Phytol.">
        <title>Evolutionary innovations through gain and loss of genes in the ectomycorrhizal Boletales.</title>
        <authorList>
            <person name="Wu G."/>
            <person name="Miyauchi S."/>
            <person name="Morin E."/>
            <person name="Kuo A."/>
            <person name="Drula E."/>
            <person name="Varga T."/>
            <person name="Kohler A."/>
            <person name="Feng B."/>
            <person name="Cao Y."/>
            <person name="Lipzen A."/>
            <person name="Daum C."/>
            <person name="Hundley H."/>
            <person name="Pangilinan J."/>
            <person name="Johnson J."/>
            <person name="Barry K."/>
            <person name="LaButti K."/>
            <person name="Ng V."/>
            <person name="Ahrendt S."/>
            <person name="Min B."/>
            <person name="Choi I.G."/>
            <person name="Park H."/>
            <person name="Plett J.M."/>
            <person name="Magnuson J."/>
            <person name="Spatafora J.W."/>
            <person name="Nagy L.G."/>
            <person name="Henrissat B."/>
            <person name="Grigoriev I.V."/>
            <person name="Yang Z.L."/>
            <person name="Xu J."/>
            <person name="Martin F.M."/>
        </authorList>
    </citation>
    <scope>NUCLEOTIDE SEQUENCE</scope>
    <source>
        <strain evidence="2">KKN 215</strain>
    </source>
</reference>
<dbReference type="EMBL" id="JAEVFJ010000009">
    <property type="protein sequence ID" value="KAH8102580.1"/>
    <property type="molecule type" value="Genomic_DNA"/>
</dbReference>
<dbReference type="OrthoDB" id="5352132at2759"/>
<feature type="compositionally biased region" description="Basic residues" evidence="1">
    <location>
        <begin position="322"/>
        <end position="333"/>
    </location>
</feature>
<feature type="compositionally biased region" description="Pro residues" evidence="1">
    <location>
        <begin position="43"/>
        <end position="52"/>
    </location>
</feature>
<feature type="compositionally biased region" description="Pro residues" evidence="1">
    <location>
        <begin position="92"/>
        <end position="103"/>
    </location>
</feature>
<gene>
    <name evidence="2" type="ORF">BXZ70DRAFT_905901</name>
</gene>
<dbReference type="PANTHER" id="PTHR28307">
    <property type="entry name" value="PROTEIN PAL1"/>
    <property type="match status" value="1"/>
</dbReference>
<evidence type="ECO:0000313" key="2">
    <source>
        <dbReference type="EMBL" id="KAH8102580.1"/>
    </source>
</evidence>
<dbReference type="AlphaFoldDB" id="A0A8K0UU32"/>
<feature type="compositionally biased region" description="Basic and acidic residues" evidence="1">
    <location>
        <begin position="264"/>
        <end position="276"/>
    </location>
</feature>
<feature type="compositionally biased region" description="Basic residues" evidence="1">
    <location>
        <begin position="1"/>
        <end position="10"/>
    </location>
</feature>
<dbReference type="Pfam" id="PF08316">
    <property type="entry name" value="Pal1"/>
    <property type="match status" value="1"/>
</dbReference>
<evidence type="ECO:0000313" key="3">
    <source>
        <dbReference type="Proteomes" id="UP000813824"/>
    </source>
</evidence>
<keyword evidence="3" id="KW-1185">Reference proteome</keyword>
<evidence type="ECO:0000256" key="1">
    <source>
        <dbReference type="SAM" id="MobiDB-lite"/>
    </source>
</evidence>
<feature type="region of interest" description="Disordered" evidence="1">
    <location>
        <begin position="232"/>
        <end position="436"/>
    </location>
</feature>
<dbReference type="Proteomes" id="UP000813824">
    <property type="component" value="Unassembled WGS sequence"/>
</dbReference>
<name>A0A8K0UU32_9AGAR</name>
<dbReference type="PANTHER" id="PTHR28307:SF2">
    <property type="entry name" value="PROTEIN PAL1"/>
    <property type="match status" value="1"/>
</dbReference>